<reference evidence="3 4" key="1">
    <citation type="journal article" date="2021" name="BMC Biol.">
        <title>Horizontally acquired antibacterial genes associated with adaptive radiation of ladybird beetles.</title>
        <authorList>
            <person name="Li H.S."/>
            <person name="Tang X.F."/>
            <person name="Huang Y.H."/>
            <person name="Xu Z.Y."/>
            <person name="Chen M.L."/>
            <person name="Du X.Y."/>
            <person name="Qiu B.Y."/>
            <person name="Chen P.T."/>
            <person name="Zhang W."/>
            <person name="Slipinski A."/>
            <person name="Escalona H.E."/>
            <person name="Waterhouse R.M."/>
            <person name="Zwick A."/>
            <person name="Pang H."/>
        </authorList>
    </citation>
    <scope>NUCLEOTIDE SEQUENCE [LARGE SCALE GENOMIC DNA]</scope>
    <source>
        <strain evidence="3">SYSU2018</strain>
    </source>
</reference>
<sequence length="481" mass="55661">MTELLVGRGDTFPRTFLDSFRCNRSEPLYNELKASKSDELILQNPTDIPISCEIHHGRSENVLDAPIEEELNTSLQNSEVIRPNSCRKSKRISVYDKVDPEDSIRDIVSENDFYKFVLFKKHYDKYLLLSQKYEEAKNIAYYLEEKYHELKMERDELLSKKDELARRLESCESLIRDKEDEVFVQFERVLYLEEQCEKLLLQSKESEKTIKKLEAARHEIVQHMTKLRDEKECLERENDHLKETLEAERQGMKRYLSNLKKKKNEVDFAQKHTELDRSATLTSQFQKAVQHLATCKRKKCSVCSYTKSVYSKTSSNRHKEKKLLGCLQTPFLEMRNIIKPPPSPIHGEGASLSEWFCPLDNEDDDDEDSSECCSLSIPFGEMGISYIDDSSDTLSSTFEHDKPDRSSQLGAASSSMRGFESDSGFSSDVCTNYTIGVSTPREKFAPFTPPATLDEAECAKLTRTKWTASFRKLIKKIRKFI</sequence>
<evidence type="ECO:0000256" key="2">
    <source>
        <dbReference type="SAM" id="MobiDB-lite"/>
    </source>
</evidence>
<evidence type="ECO:0000313" key="3">
    <source>
        <dbReference type="EMBL" id="KAL3283932.1"/>
    </source>
</evidence>
<dbReference type="AlphaFoldDB" id="A0ABD2NZW7"/>
<dbReference type="Proteomes" id="UP001516400">
    <property type="component" value="Unassembled WGS sequence"/>
</dbReference>
<protein>
    <submittedName>
        <fullName evidence="3">Uncharacterized protein</fullName>
    </submittedName>
</protein>
<gene>
    <name evidence="3" type="ORF">HHI36_018100</name>
</gene>
<proteinExistence type="predicted"/>
<evidence type="ECO:0000256" key="1">
    <source>
        <dbReference type="SAM" id="Coils"/>
    </source>
</evidence>
<keyword evidence="4" id="KW-1185">Reference proteome</keyword>
<feature type="coiled-coil region" evidence="1">
    <location>
        <begin position="147"/>
        <end position="272"/>
    </location>
</feature>
<feature type="compositionally biased region" description="Polar residues" evidence="2">
    <location>
        <begin position="406"/>
        <end position="416"/>
    </location>
</feature>
<name>A0ABD2NZW7_9CUCU</name>
<dbReference type="EMBL" id="JABFTP020000165">
    <property type="protein sequence ID" value="KAL3283932.1"/>
    <property type="molecule type" value="Genomic_DNA"/>
</dbReference>
<accession>A0ABD2NZW7</accession>
<keyword evidence="1" id="KW-0175">Coiled coil</keyword>
<feature type="region of interest" description="Disordered" evidence="2">
    <location>
        <begin position="393"/>
        <end position="424"/>
    </location>
</feature>
<evidence type="ECO:0000313" key="4">
    <source>
        <dbReference type="Proteomes" id="UP001516400"/>
    </source>
</evidence>
<organism evidence="3 4">
    <name type="scientific">Cryptolaemus montrouzieri</name>
    <dbReference type="NCBI Taxonomy" id="559131"/>
    <lineage>
        <taxon>Eukaryota</taxon>
        <taxon>Metazoa</taxon>
        <taxon>Ecdysozoa</taxon>
        <taxon>Arthropoda</taxon>
        <taxon>Hexapoda</taxon>
        <taxon>Insecta</taxon>
        <taxon>Pterygota</taxon>
        <taxon>Neoptera</taxon>
        <taxon>Endopterygota</taxon>
        <taxon>Coleoptera</taxon>
        <taxon>Polyphaga</taxon>
        <taxon>Cucujiformia</taxon>
        <taxon>Coccinelloidea</taxon>
        <taxon>Coccinellidae</taxon>
        <taxon>Scymninae</taxon>
        <taxon>Scymnini</taxon>
        <taxon>Cryptolaemus</taxon>
    </lineage>
</organism>
<comment type="caution">
    <text evidence="3">The sequence shown here is derived from an EMBL/GenBank/DDBJ whole genome shotgun (WGS) entry which is preliminary data.</text>
</comment>